<gene>
    <name evidence="1" type="ORF">RF11_05515</name>
</gene>
<reference evidence="1 2" key="1">
    <citation type="journal article" date="2014" name="Genome Biol. Evol.">
        <title>The genome of the myxosporean Thelohanellus kitauei shows adaptations to nutrient acquisition within its fish host.</title>
        <authorList>
            <person name="Yang Y."/>
            <person name="Xiong J."/>
            <person name="Zhou Z."/>
            <person name="Huo F."/>
            <person name="Miao W."/>
            <person name="Ran C."/>
            <person name="Liu Y."/>
            <person name="Zhang J."/>
            <person name="Feng J."/>
            <person name="Wang M."/>
            <person name="Wang M."/>
            <person name="Wang L."/>
            <person name="Yao B."/>
        </authorList>
    </citation>
    <scope>NUCLEOTIDE SEQUENCE [LARGE SCALE GENOMIC DNA]</scope>
    <source>
        <strain evidence="1">Wuqing</strain>
    </source>
</reference>
<comment type="caution">
    <text evidence="1">The sequence shown here is derived from an EMBL/GenBank/DDBJ whole genome shotgun (WGS) entry which is preliminary data.</text>
</comment>
<sequence length="144" mass="16282">MGKLTLKMLVQREKVVAEAECWTILSLLEQAFSVVKKSNYEFTNNPKQYSSTKNESNWSSRTAFLITRPDWRVGDYYYQVPHLKLRLAILAILELLRKIPILAGTSCSGCGTLLKCKSGSPLSQSWLSSRLATRDYTAAVDLFL</sequence>
<dbReference type="AlphaFoldDB" id="A0A0C2MK09"/>
<keyword evidence="2" id="KW-1185">Reference proteome</keyword>
<evidence type="ECO:0000313" key="2">
    <source>
        <dbReference type="Proteomes" id="UP000031668"/>
    </source>
</evidence>
<evidence type="ECO:0000313" key="1">
    <source>
        <dbReference type="EMBL" id="KII64725.1"/>
    </source>
</evidence>
<dbReference type="Proteomes" id="UP000031668">
    <property type="component" value="Unassembled WGS sequence"/>
</dbReference>
<organism evidence="1 2">
    <name type="scientific">Thelohanellus kitauei</name>
    <name type="common">Myxosporean</name>
    <dbReference type="NCBI Taxonomy" id="669202"/>
    <lineage>
        <taxon>Eukaryota</taxon>
        <taxon>Metazoa</taxon>
        <taxon>Cnidaria</taxon>
        <taxon>Myxozoa</taxon>
        <taxon>Myxosporea</taxon>
        <taxon>Bivalvulida</taxon>
        <taxon>Platysporina</taxon>
        <taxon>Myxobolidae</taxon>
        <taxon>Thelohanellus</taxon>
    </lineage>
</organism>
<proteinExistence type="predicted"/>
<dbReference type="EMBL" id="JWZT01004123">
    <property type="protein sequence ID" value="KII64725.1"/>
    <property type="molecule type" value="Genomic_DNA"/>
</dbReference>
<protein>
    <submittedName>
        <fullName evidence="1">Uncharacterized protein</fullName>
    </submittedName>
</protein>
<name>A0A0C2MK09_THEKT</name>
<accession>A0A0C2MK09</accession>